<organism evidence="4 5">
    <name type="scientific">Mucilaginibacter ginsenosidivorans</name>
    <dbReference type="NCBI Taxonomy" id="398053"/>
    <lineage>
        <taxon>Bacteria</taxon>
        <taxon>Pseudomonadati</taxon>
        <taxon>Bacteroidota</taxon>
        <taxon>Sphingobacteriia</taxon>
        <taxon>Sphingobacteriales</taxon>
        <taxon>Sphingobacteriaceae</taxon>
        <taxon>Mucilaginibacter</taxon>
    </lineage>
</organism>
<evidence type="ECO:0008006" key="6">
    <source>
        <dbReference type="Google" id="ProtNLM"/>
    </source>
</evidence>
<dbReference type="Proteomes" id="UP000321479">
    <property type="component" value="Chromosome"/>
</dbReference>
<dbReference type="RefSeq" id="WP_147032405.1">
    <property type="nucleotide sequence ID" value="NZ_CP042436.1"/>
</dbReference>
<keyword evidence="5" id="KW-1185">Reference proteome</keyword>
<accession>A0A5B8UZM3</accession>
<dbReference type="PANTHER" id="PTHR13833">
    <property type="match status" value="1"/>
</dbReference>
<feature type="repeat" description="NHL" evidence="2">
    <location>
        <begin position="158"/>
        <end position="188"/>
    </location>
</feature>
<keyword evidence="1" id="KW-0677">Repeat</keyword>
<dbReference type="Gene3D" id="2.120.10.30">
    <property type="entry name" value="TolB, C-terminal domain"/>
    <property type="match status" value="3"/>
</dbReference>
<dbReference type="InterPro" id="IPR001258">
    <property type="entry name" value="NHL_repeat"/>
</dbReference>
<evidence type="ECO:0000256" key="3">
    <source>
        <dbReference type="SAM" id="SignalP"/>
    </source>
</evidence>
<dbReference type="Pfam" id="PF01436">
    <property type="entry name" value="NHL"/>
    <property type="match status" value="2"/>
</dbReference>
<proteinExistence type="predicted"/>
<feature type="signal peptide" evidence="3">
    <location>
        <begin position="1"/>
        <end position="18"/>
    </location>
</feature>
<keyword evidence="3" id="KW-0732">Signal</keyword>
<evidence type="ECO:0000256" key="2">
    <source>
        <dbReference type="PROSITE-ProRule" id="PRU00504"/>
    </source>
</evidence>
<dbReference type="PROSITE" id="PS51257">
    <property type="entry name" value="PROKAR_LIPOPROTEIN"/>
    <property type="match status" value="1"/>
</dbReference>
<protein>
    <recommendedName>
        <fullName evidence="6">SMP-30/Gluconolactonase/LRE-like region domain-containing protein</fullName>
    </recommendedName>
</protein>
<dbReference type="PANTHER" id="PTHR13833:SF71">
    <property type="entry name" value="NHL DOMAIN-CONTAINING PROTEIN"/>
    <property type="match status" value="1"/>
</dbReference>
<evidence type="ECO:0000313" key="5">
    <source>
        <dbReference type="Proteomes" id="UP000321479"/>
    </source>
</evidence>
<dbReference type="KEGG" id="mgin:FRZ54_15030"/>
<feature type="chain" id="PRO_5023044049" description="SMP-30/Gluconolactonase/LRE-like region domain-containing protein" evidence="3">
    <location>
        <begin position="19"/>
        <end position="362"/>
    </location>
</feature>
<dbReference type="SUPFAM" id="SSF101898">
    <property type="entry name" value="NHL repeat"/>
    <property type="match status" value="1"/>
</dbReference>
<dbReference type="AlphaFoldDB" id="A0A5B8UZM3"/>
<dbReference type="InterPro" id="IPR011042">
    <property type="entry name" value="6-blade_b-propeller_TolB-like"/>
</dbReference>
<reference evidence="4 5" key="1">
    <citation type="journal article" date="2017" name="Curr. Microbiol.">
        <title>Mucilaginibacter ginsenosidivorans sp. nov., Isolated from Soil of Ginseng Field.</title>
        <authorList>
            <person name="Kim M.M."/>
            <person name="Siddiqi M.Z."/>
            <person name="Im W.T."/>
        </authorList>
    </citation>
    <scope>NUCLEOTIDE SEQUENCE [LARGE SCALE GENOMIC DNA]</scope>
    <source>
        <strain evidence="4 5">Gsoil 3017</strain>
    </source>
</reference>
<dbReference type="PROSITE" id="PS51125">
    <property type="entry name" value="NHL"/>
    <property type="match status" value="2"/>
</dbReference>
<name>A0A5B8UZM3_9SPHI</name>
<evidence type="ECO:0000313" key="4">
    <source>
        <dbReference type="EMBL" id="QEC63831.1"/>
    </source>
</evidence>
<evidence type="ECO:0000256" key="1">
    <source>
        <dbReference type="ARBA" id="ARBA00022737"/>
    </source>
</evidence>
<dbReference type="EMBL" id="CP042436">
    <property type="protein sequence ID" value="QEC63831.1"/>
    <property type="molecule type" value="Genomic_DNA"/>
</dbReference>
<sequence length="362" mass="36435">MKSIFKLIFTTCAVGALAGLTGCAKKQGPAPSNTDTTPAIVYNAGNHAAQYPTTGMMIGANGNLYLADVATNTIKMITTAGDVTLIAGSGSVGSADGKGALASFNLPEALFIDASNTIYVADAANNLIRKIAPDGTVSTLAGSGDIGHADGKGTAASFNFPQGISVDKNGNVYVADTGNDLIRKITPDGTVSTLAGKIALGNTNGVGANATFNIPQGLAVDAAGNLYVADAGNNLVRKIDASGLVSTFAGSGNAASFNGTGIMASFNFPDAITIGTNGNLYVTETFGGHVSKITPEGKVTGISGFDIAAYTKGYDILGYNNKFGPPRPLSVVRPNGIAVNTASYTIYIADSGNNLIAQASGL</sequence>
<dbReference type="OrthoDB" id="641420at2"/>
<feature type="repeat" description="NHL" evidence="2">
    <location>
        <begin position="212"/>
        <end position="242"/>
    </location>
</feature>
<gene>
    <name evidence="4" type="ORF">FRZ54_15030</name>
</gene>